<dbReference type="InterPro" id="IPR001314">
    <property type="entry name" value="Peptidase_S1A"/>
</dbReference>
<comment type="caution">
    <text evidence="7">The sequence shown here is derived from an EMBL/GenBank/DDBJ whole genome shotgun (WGS) entry which is preliminary data.</text>
</comment>
<sequence length="525" mass="57879">MNFTVALLLTIVVAVAQQFKVIDSQQCGARKVTINEVIVRGWDTVPGSFPWHGAIYHRKGRSDSYACGGTLLNARFVMTADHCVKDDNGFVLSPKRIFVRLGLNNLNTPNLRNTQQHEVLTIHRVPEANGKKKNDIALLELSTEAQFDEFVQPACVNHEPAITGLLGTAVGWGFTESDELSPVLKATRMPVVDTSTCIESNRDTFGLALDSTLFCAGYTNGSTAVCNGDSGGGLHVKRGSAWFVVGIISFTTPRDADSNLCRVDSYAAFTNVVVFVPWIRSVVGSLPEASSDERYHISSTELNWFEAVEYCHRRGMQPAILDSQAKHDMAVREAKATGRQSSGFFGLWLGASDLAKDRSYVWQQTGAPVLWAKWSPGEPSGPPEHCMTLYYWPDRQFDWETNDAPCDTTLYAMCQERSTTKPSVQPCVDCNVQYHISSNELNWFEAIEYCNRRGMRPAVLDSQAKHDQAVREAQATGRQSSGFFGLWVGASDLAKPVRTCGKPREHPLPGPSGARGNHPGRRNIA</sequence>
<dbReference type="EMBL" id="JBEHCU010009634">
    <property type="protein sequence ID" value="KAL1379532.1"/>
    <property type="molecule type" value="Genomic_DNA"/>
</dbReference>
<dbReference type="InterPro" id="IPR016187">
    <property type="entry name" value="CTDL_fold"/>
</dbReference>
<evidence type="ECO:0000256" key="1">
    <source>
        <dbReference type="ARBA" id="ARBA00023157"/>
    </source>
</evidence>
<protein>
    <submittedName>
        <fullName evidence="7">Uncharacterized protein</fullName>
    </submittedName>
</protein>
<feature type="signal peptide" evidence="4">
    <location>
        <begin position="1"/>
        <end position="16"/>
    </location>
</feature>
<evidence type="ECO:0000259" key="5">
    <source>
        <dbReference type="PROSITE" id="PS50041"/>
    </source>
</evidence>
<reference evidence="7 8" key="1">
    <citation type="submission" date="2024-05" db="EMBL/GenBank/DDBJ databases">
        <title>Culex pipiens pipiens assembly and annotation.</title>
        <authorList>
            <person name="Alout H."/>
            <person name="Durand T."/>
        </authorList>
    </citation>
    <scope>NUCLEOTIDE SEQUENCE [LARGE SCALE GENOMIC DNA]</scope>
    <source>
        <strain evidence="7">HA-2024</strain>
        <tissue evidence="7">Whole body</tissue>
    </source>
</reference>
<comment type="similarity">
    <text evidence="2">Belongs to the peptidase S1 family. CLIP subfamily.</text>
</comment>
<feature type="region of interest" description="Disordered" evidence="3">
    <location>
        <begin position="498"/>
        <end position="525"/>
    </location>
</feature>
<feature type="domain" description="Peptidase S1" evidence="6">
    <location>
        <begin position="38"/>
        <end position="284"/>
    </location>
</feature>
<dbReference type="InterPro" id="IPR001254">
    <property type="entry name" value="Trypsin_dom"/>
</dbReference>
<dbReference type="InterPro" id="IPR051333">
    <property type="entry name" value="CLIP_Serine_Protease"/>
</dbReference>
<dbReference type="InterPro" id="IPR009003">
    <property type="entry name" value="Peptidase_S1_PA"/>
</dbReference>
<dbReference type="InterPro" id="IPR043504">
    <property type="entry name" value="Peptidase_S1_PA_chymotrypsin"/>
</dbReference>
<dbReference type="SMART" id="SM00034">
    <property type="entry name" value="CLECT"/>
    <property type="match status" value="1"/>
</dbReference>
<organism evidence="7 8">
    <name type="scientific">Culex pipiens pipiens</name>
    <name type="common">Northern house mosquito</name>
    <dbReference type="NCBI Taxonomy" id="38569"/>
    <lineage>
        <taxon>Eukaryota</taxon>
        <taxon>Metazoa</taxon>
        <taxon>Ecdysozoa</taxon>
        <taxon>Arthropoda</taxon>
        <taxon>Hexapoda</taxon>
        <taxon>Insecta</taxon>
        <taxon>Pterygota</taxon>
        <taxon>Neoptera</taxon>
        <taxon>Endopterygota</taxon>
        <taxon>Diptera</taxon>
        <taxon>Nematocera</taxon>
        <taxon>Culicoidea</taxon>
        <taxon>Culicidae</taxon>
        <taxon>Culicinae</taxon>
        <taxon>Culicini</taxon>
        <taxon>Culex</taxon>
        <taxon>Culex</taxon>
    </lineage>
</organism>
<dbReference type="FunFam" id="2.40.10.10:FF:000068">
    <property type="entry name" value="transmembrane protease serine 2"/>
    <property type="match status" value="1"/>
</dbReference>
<keyword evidence="4" id="KW-0732">Signal</keyword>
<dbReference type="PRINTS" id="PR00722">
    <property type="entry name" value="CHYMOTRYPSIN"/>
</dbReference>
<dbReference type="Gene3D" id="3.10.100.10">
    <property type="entry name" value="Mannose-Binding Protein A, subunit A"/>
    <property type="match status" value="2"/>
</dbReference>
<evidence type="ECO:0000256" key="2">
    <source>
        <dbReference type="ARBA" id="ARBA00024195"/>
    </source>
</evidence>
<proteinExistence type="inferred from homology"/>
<evidence type="ECO:0000313" key="7">
    <source>
        <dbReference type="EMBL" id="KAL1379532.1"/>
    </source>
</evidence>
<dbReference type="Proteomes" id="UP001562425">
    <property type="component" value="Unassembled WGS sequence"/>
</dbReference>
<evidence type="ECO:0000256" key="3">
    <source>
        <dbReference type="SAM" id="MobiDB-lite"/>
    </source>
</evidence>
<dbReference type="InterPro" id="IPR001304">
    <property type="entry name" value="C-type_lectin-like"/>
</dbReference>
<dbReference type="PROSITE" id="PS50041">
    <property type="entry name" value="C_TYPE_LECTIN_2"/>
    <property type="match status" value="1"/>
</dbReference>
<name>A0ABD1CU00_CULPP</name>
<feature type="domain" description="C-type lectin" evidence="5">
    <location>
        <begin position="295"/>
        <end position="415"/>
    </location>
</feature>
<evidence type="ECO:0000259" key="6">
    <source>
        <dbReference type="PROSITE" id="PS50240"/>
    </source>
</evidence>
<dbReference type="Gene3D" id="2.40.10.10">
    <property type="entry name" value="Trypsin-like serine proteases"/>
    <property type="match status" value="1"/>
</dbReference>
<dbReference type="Pfam" id="PF00059">
    <property type="entry name" value="Lectin_C"/>
    <property type="match status" value="1"/>
</dbReference>
<dbReference type="SUPFAM" id="SSF50494">
    <property type="entry name" value="Trypsin-like serine proteases"/>
    <property type="match status" value="1"/>
</dbReference>
<accession>A0ABD1CU00</accession>
<dbReference type="Pfam" id="PF00089">
    <property type="entry name" value="Trypsin"/>
    <property type="match status" value="1"/>
</dbReference>
<dbReference type="CDD" id="cd00190">
    <property type="entry name" value="Tryp_SPc"/>
    <property type="match status" value="1"/>
</dbReference>
<dbReference type="PANTHER" id="PTHR24260">
    <property type="match status" value="1"/>
</dbReference>
<dbReference type="PANTHER" id="PTHR24260:SF136">
    <property type="entry name" value="GH08193P-RELATED"/>
    <property type="match status" value="1"/>
</dbReference>
<dbReference type="PROSITE" id="PS50240">
    <property type="entry name" value="TRYPSIN_DOM"/>
    <property type="match status" value="1"/>
</dbReference>
<gene>
    <name evidence="7" type="ORF">pipiens_003777</name>
</gene>
<dbReference type="InterPro" id="IPR016186">
    <property type="entry name" value="C-type_lectin-like/link_sf"/>
</dbReference>
<keyword evidence="1" id="KW-1015">Disulfide bond</keyword>
<keyword evidence="8" id="KW-1185">Reference proteome</keyword>
<evidence type="ECO:0000313" key="8">
    <source>
        <dbReference type="Proteomes" id="UP001562425"/>
    </source>
</evidence>
<dbReference type="CDD" id="cd00037">
    <property type="entry name" value="CLECT"/>
    <property type="match status" value="2"/>
</dbReference>
<dbReference type="AlphaFoldDB" id="A0ABD1CU00"/>
<evidence type="ECO:0000256" key="4">
    <source>
        <dbReference type="SAM" id="SignalP"/>
    </source>
</evidence>
<feature type="chain" id="PRO_5044801830" evidence="4">
    <location>
        <begin position="17"/>
        <end position="525"/>
    </location>
</feature>
<dbReference type="SUPFAM" id="SSF56436">
    <property type="entry name" value="C-type lectin-like"/>
    <property type="match status" value="2"/>
</dbReference>
<dbReference type="SMART" id="SM00020">
    <property type="entry name" value="Tryp_SPc"/>
    <property type="match status" value="1"/>
</dbReference>